<dbReference type="SUPFAM" id="SSF52743">
    <property type="entry name" value="Subtilisin-like"/>
    <property type="match status" value="1"/>
</dbReference>
<evidence type="ECO:0000256" key="3">
    <source>
        <dbReference type="ARBA" id="ARBA00022801"/>
    </source>
</evidence>
<dbReference type="InterPro" id="IPR023828">
    <property type="entry name" value="Peptidase_S8_Ser-AS"/>
</dbReference>
<dbReference type="Pfam" id="PF00082">
    <property type="entry name" value="Peptidase_S8"/>
    <property type="match status" value="1"/>
</dbReference>
<dbReference type="PRINTS" id="PR00723">
    <property type="entry name" value="SUBTILISIN"/>
</dbReference>
<evidence type="ECO:0000256" key="1">
    <source>
        <dbReference type="ARBA" id="ARBA00011073"/>
    </source>
</evidence>
<dbReference type="InterPro" id="IPR000209">
    <property type="entry name" value="Peptidase_S8/S53_dom"/>
</dbReference>
<dbReference type="PROSITE" id="PS51257">
    <property type="entry name" value="PROKAR_LIPOPROTEIN"/>
    <property type="match status" value="1"/>
</dbReference>
<name>A0A381J753_9CLOT</name>
<dbReference type="Gene3D" id="2.60.40.10">
    <property type="entry name" value="Immunoglobulins"/>
    <property type="match status" value="5"/>
</dbReference>
<dbReference type="SUPFAM" id="SSF49265">
    <property type="entry name" value="Fibronectin type III"/>
    <property type="match status" value="1"/>
</dbReference>
<feature type="active site" description="Charge relay system" evidence="5 6">
    <location>
        <position position="273"/>
    </location>
</feature>
<dbReference type="PANTHER" id="PTHR43399:SF4">
    <property type="entry name" value="CELL WALL-ASSOCIATED PROTEASE"/>
    <property type="match status" value="1"/>
</dbReference>
<evidence type="ECO:0000256" key="2">
    <source>
        <dbReference type="ARBA" id="ARBA00022670"/>
    </source>
</evidence>
<dbReference type="PROSITE" id="PS51892">
    <property type="entry name" value="SUBTILASE"/>
    <property type="match status" value="1"/>
</dbReference>
<dbReference type="OrthoDB" id="9798386at2"/>
<dbReference type="PANTHER" id="PTHR43399">
    <property type="entry name" value="SUBTILISIN-RELATED"/>
    <property type="match status" value="1"/>
</dbReference>
<dbReference type="InterPro" id="IPR013783">
    <property type="entry name" value="Ig-like_fold"/>
</dbReference>
<dbReference type="Pfam" id="PF13620">
    <property type="entry name" value="CarboxypepD_reg"/>
    <property type="match status" value="1"/>
</dbReference>
<feature type="domain" description="Peptidase S8/S53" evidence="11">
    <location>
        <begin position="215"/>
        <end position="498"/>
    </location>
</feature>
<protein>
    <submittedName>
        <fullName evidence="12">Peptidase S8/S53 subtilisin kexin sedolisin</fullName>
        <ecNumber evidence="12">3.4.21.-</ecNumber>
    </submittedName>
</protein>
<dbReference type="EC" id="3.4.21.-" evidence="12"/>
<sequence length="1902" mass="209088">MKGKNKFKRIKLFFPILLSLTLILGCLPTVGQARTMSELEPLDNVNEYLNKIDSKVKKQLENDDDLVEVLIYLKDRVSINEIEEISKSQGDYSTNYENEVSKRKTVINTLKEKAETTQSSVVSYLSSEKLSGSVEKIQSFYIANIVYVKANKEVIEEIAKRDDVEKIYFNDIIELEEPIKGVDLDTVTDVAEDEIEWNIKRVEAPKVWEKFKIDGTGVVVGVLDSGVDWTNPALKEKWRGYDKETETVVNPKESWYDPMTNSELPWDNVGVPHGSHCTGTILGQESNGDNTIGVAPGAKWIAAKAFTDKGGQQLHLLAGAQWFLAPGGKAEKAPNIINNSWGGSAGVDPWFKDVIAAWRSAGILPVFAAGNQKSGEPKPWPGSIQNPSNLPGSFAVAAIDVNNKRGDFSKLGPSPWDPKMIKPEISAPGVNIRSSVVGGYESGWNGTSMAAPHVSGIAALMKSADFSLTVDQIETIIKETATKLTDNEYTESPNMGYGFGLINAYDTVSKVLGVGTGTIEGQVLISGEDKVAPTVIHEKLPQVFVGLDATVIAEIKDNVSVTEAKLLVKNDDMSDWKQIDMKLKDGNSVKGTYEAIIPGDLVIKTGVDYKILAKDFGNNTFTTDVYKLSVMFGIKPDKYSNDFETDIKGFNLSGDFQWGAPTSFMGPKALSGTKVIGTKLSDTGVTENIVSEVVLPSLDLRDTNLKSASLRISEWNDISSVHSAKMLISTDEGTTWEELRRVSGRDREWHEVYVDLKPYIGSKNPVKIKFEFSTISKSNGYSVGWYFDNLRLFGEDKTAPSIPKNVKLESGKTGVSLSWDKVNEADLKQYNVYRSEIAGGPYTKIKTTTNTFYIDDDVKTGKYYYGITSSDFAGNESDYSKEAEIDYKEIEKIFYENFEKGNGGFTTGILRELGKENDWEWGVPTSGPKSSLTGTNVWATNLMGNYSYEHSGYLDTPSISLPDDDESVLSVDKDNGNHKFVEGFLPADAVVTILETGRSVKTDLTTGGFAITHAGNKEGENYTLRAVSYGYYPKEMKVSLKEGETITEIIKLDAINKGNIKGKVIDKATNAAVASAKVKVLEDSNIESVMTDEEGNFTINGVFAGDYTLRVMSKDFYTENINVIVEGEKDNLVNVDMKRFIGVEDEIAYDDGTKENSTVFVNAGVGFGVRFTPKSYGRVKAANIFFVDDHKKALGNKIGISIAYIDKKGKINEVGDLKEITIERGKWNKIDLLEYDFATDKDFYIVTKQLYEGSQSPAIGIDKDSTENSRSYVYTGGLTPIADYKIDGGMMIRAIMDYEVEVQKEEVNTPNITNLKELTYTNKDNITLEGNMNIDGKVNVFVNDEKVTTLDTENKMFSANIKVKEGENNITINGEADGKTSKMSSIIKVIGDTTSPEVTIEVPVDSDLINKATIEIIGNAKDDNLKNVTVNEKEVIVDEKGNFNISIPAVSGENIITAIATDLAENQTTVTKKVNVVNATVTTPEITNLKEVNYINKDSVTLEGKMNVEGNVSVFINDEKVTTVETKDKLFKVNLDLKEEINIITISGEENGVTTKMSEKVKVIVDKTSPEVTVEVPKDMEIVNKDSIEVTGNAKDSNLDTVTVNEEEVYLDEDGNFKIILPVVIGENTITVVATDLAGNETVVVEKVNIINTTVTTPEITNLKEINYINKNSITLEGKMNVDGKVNVFVNDKNVATVDTKNELFKVNLDLKEEINIITINGEENGVTTEMSEKVKVIVDTTSPEVTVEVPKDMDLVNKDSIEVTGTVKDSNLDKVTVNGNEVEIDKDGNFKITLKVLEGENTITVIATDLAGNETTVTKEVTITKEPVVKDPKDENPKDGDPKDETPKVDTPKVDVPKTETPKTSKAKLVKTGSLVNTSSMMLLGISLIISGYIFMKKSKK</sequence>
<dbReference type="SUPFAM" id="SSF49464">
    <property type="entry name" value="Carboxypeptidase regulatory domain-like"/>
    <property type="match status" value="1"/>
</dbReference>
<dbReference type="InterPro" id="IPR008969">
    <property type="entry name" value="CarboxyPept-like_regulatory"/>
</dbReference>
<evidence type="ECO:0000313" key="13">
    <source>
        <dbReference type="Proteomes" id="UP000254664"/>
    </source>
</evidence>
<keyword evidence="9" id="KW-0812">Transmembrane</keyword>
<feature type="compositionally biased region" description="Basic and acidic residues" evidence="8">
    <location>
        <begin position="1828"/>
        <end position="1864"/>
    </location>
</feature>
<dbReference type="InterPro" id="IPR036116">
    <property type="entry name" value="FN3_sf"/>
</dbReference>
<feature type="region of interest" description="Disordered" evidence="8">
    <location>
        <begin position="1827"/>
        <end position="1866"/>
    </location>
</feature>
<evidence type="ECO:0000256" key="6">
    <source>
        <dbReference type="PROSITE-ProRule" id="PRU01240"/>
    </source>
</evidence>
<feature type="chain" id="PRO_5016838153" evidence="10">
    <location>
        <begin position="34"/>
        <end position="1902"/>
    </location>
</feature>
<feature type="transmembrane region" description="Helical" evidence="9">
    <location>
        <begin position="1876"/>
        <end position="1897"/>
    </location>
</feature>
<dbReference type="InterPro" id="IPR036852">
    <property type="entry name" value="Peptidase_S8/S53_dom_sf"/>
</dbReference>
<reference evidence="12 13" key="1">
    <citation type="submission" date="2018-06" db="EMBL/GenBank/DDBJ databases">
        <authorList>
            <consortium name="Pathogen Informatics"/>
            <person name="Doyle S."/>
        </authorList>
    </citation>
    <scope>NUCLEOTIDE SEQUENCE [LARGE SCALE GENOMIC DNA]</scope>
    <source>
        <strain evidence="12 13">NCTC9836</strain>
    </source>
</reference>
<dbReference type="Pfam" id="PF09136">
    <property type="entry name" value="Glucodextran_B"/>
    <property type="match status" value="3"/>
</dbReference>
<feature type="active site" description="Charge relay system" evidence="5 6">
    <location>
        <position position="224"/>
    </location>
</feature>
<keyword evidence="2 6" id="KW-0645">Protease</keyword>
<keyword evidence="9" id="KW-1133">Transmembrane helix</keyword>
<dbReference type="InterPro" id="IPR015500">
    <property type="entry name" value="Peptidase_S8_subtilisin-rel"/>
</dbReference>
<dbReference type="PROSITE" id="PS00138">
    <property type="entry name" value="SUBTILASE_SER"/>
    <property type="match status" value="1"/>
</dbReference>
<dbReference type="PROSITE" id="PS00137">
    <property type="entry name" value="SUBTILASE_HIS"/>
    <property type="match status" value="1"/>
</dbReference>
<keyword evidence="13" id="KW-1185">Reference proteome</keyword>
<keyword evidence="4 6" id="KW-0720">Serine protease</keyword>
<dbReference type="GO" id="GO:0004252">
    <property type="term" value="F:serine-type endopeptidase activity"/>
    <property type="evidence" value="ECO:0007669"/>
    <property type="project" value="UniProtKB-UniRule"/>
</dbReference>
<proteinExistence type="inferred from homology"/>
<dbReference type="GO" id="GO:0006508">
    <property type="term" value="P:proteolysis"/>
    <property type="evidence" value="ECO:0007669"/>
    <property type="project" value="UniProtKB-KW"/>
</dbReference>
<dbReference type="Gene3D" id="2.60.40.1120">
    <property type="entry name" value="Carboxypeptidase-like, regulatory domain"/>
    <property type="match status" value="1"/>
</dbReference>
<dbReference type="InterPro" id="IPR022398">
    <property type="entry name" value="Peptidase_S8_His-AS"/>
</dbReference>
<evidence type="ECO:0000256" key="8">
    <source>
        <dbReference type="SAM" id="MobiDB-lite"/>
    </source>
</evidence>
<dbReference type="Proteomes" id="UP000254664">
    <property type="component" value="Unassembled WGS sequence"/>
</dbReference>
<dbReference type="Gene3D" id="3.40.50.200">
    <property type="entry name" value="Peptidase S8/S53 domain"/>
    <property type="match status" value="1"/>
</dbReference>
<feature type="signal peptide" evidence="10">
    <location>
        <begin position="1"/>
        <end position="33"/>
    </location>
</feature>
<keyword evidence="10" id="KW-0732">Signal</keyword>
<comment type="similarity">
    <text evidence="1 6 7">Belongs to the peptidase S8 family.</text>
</comment>
<evidence type="ECO:0000313" key="12">
    <source>
        <dbReference type="EMBL" id="SUY45973.1"/>
    </source>
</evidence>
<evidence type="ECO:0000256" key="10">
    <source>
        <dbReference type="SAM" id="SignalP"/>
    </source>
</evidence>
<keyword evidence="3 6" id="KW-0378">Hydrolase</keyword>
<organism evidence="12 13">
    <name type="scientific">Clostridium putrefaciens</name>
    <dbReference type="NCBI Taxonomy" id="99675"/>
    <lineage>
        <taxon>Bacteria</taxon>
        <taxon>Bacillati</taxon>
        <taxon>Bacillota</taxon>
        <taxon>Clostridia</taxon>
        <taxon>Eubacteriales</taxon>
        <taxon>Clostridiaceae</taxon>
        <taxon>Clostridium</taxon>
    </lineage>
</organism>
<evidence type="ECO:0000259" key="11">
    <source>
        <dbReference type="Pfam" id="PF00082"/>
    </source>
</evidence>
<evidence type="ECO:0000256" key="7">
    <source>
        <dbReference type="RuleBase" id="RU003355"/>
    </source>
</evidence>
<dbReference type="EMBL" id="UFWZ01000001">
    <property type="protein sequence ID" value="SUY45973.1"/>
    <property type="molecule type" value="Genomic_DNA"/>
</dbReference>
<keyword evidence="9" id="KW-0472">Membrane</keyword>
<feature type="active site" description="Charge relay system" evidence="5 6">
    <location>
        <position position="448"/>
    </location>
</feature>
<dbReference type="Gene3D" id="2.60.120.260">
    <property type="entry name" value="Galactose-binding domain-like"/>
    <property type="match status" value="1"/>
</dbReference>
<dbReference type="InterPro" id="IPR023827">
    <property type="entry name" value="Peptidase_S8_Asp-AS"/>
</dbReference>
<dbReference type="InterPro" id="IPR051048">
    <property type="entry name" value="Peptidase_S8/S53_subtilisin"/>
</dbReference>
<evidence type="ECO:0000256" key="4">
    <source>
        <dbReference type="ARBA" id="ARBA00022825"/>
    </source>
</evidence>
<accession>A0A381J753</accession>
<dbReference type="RefSeq" id="WP_115640349.1">
    <property type="nucleotide sequence ID" value="NZ_UFWZ01000001.1"/>
</dbReference>
<evidence type="ECO:0000256" key="5">
    <source>
        <dbReference type="PIRSR" id="PIRSR615500-1"/>
    </source>
</evidence>
<evidence type="ECO:0000256" key="9">
    <source>
        <dbReference type="SAM" id="Phobius"/>
    </source>
</evidence>
<gene>
    <name evidence="12" type="primary">bpr</name>
    <name evidence="12" type="ORF">NCTC9836_00534</name>
</gene>
<dbReference type="PROSITE" id="PS00136">
    <property type="entry name" value="SUBTILASE_ASP"/>
    <property type="match status" value="1"/>
</dbReference>